<dbReference type="RefSeq" id="WP_255903798.1">
    <property type="nucleotide sequence ID" value="NZ_CP050471.1"/>
</dbReference>
<gene>
    <name evidence="1" type="ORF">HB762_17880</name>
</gene>
<keyword evidence="2" id="KW-1185">Reference proteome</keyword>
<dbReference type="Proteomes" id="UP001059912">
    <property type="component" value="Chromosome 2"/>
</dbReference>
<protein>
    <submittedName>
        <fullName evidence="1">Uncharacterized protein</fullName>
    </submittedName>
</protein>
<organism evidence="1 2">
    <name type="scientific">Vibrio campbellii</name>
    <dbReference type="NCBI Taxonomy" id="680"/>
    <lineage>
        <taxon>Bacteria</taxon>
        <taxon>Pseudomonadati</taxon>
        <taxon>Pseudomonadota</taxon>
        <taxon>Gammaproteobacteria</taxon>
        <taxon>Vibrionales</taxon>
        <taxon>Vibrionaceae</taxon>
        <taxon>Vibrio</taxon>
    </lineage>
</organism>
<dbReference type="EMBL" id="CP050471">
    <property type="protein sequence ID" value="UTZ33184.1"/>
    <property type="molecule type" value="Genomic_DNA"/>
</dbReference>
<sequence length="183" mass="21411">MHWNLFTVLESDLSNVSRFIEFDERNFKAFSTELSKLLLSIGSEVDVVFKQLCKVVDGEARRKNIVDYYAVLSENDGIKSILAETVSIPRFGLEFNPFEEWDADTRPKWWKSYNKVKHDRQENYHEASLENVLRALSALMLCIFYLNKLLNPEATNKEVTSKLQPNSQLLRLKEEYYYSTVVV</sequence>
<proteinExistence type="predicted"/>
<reference evidence="1" key="1">
    <citation type="submission" date="2020-03" db="EMBL/GenBank/DDBJ databases">
        <title>Five strains of Vibrio campbellii isolated from Mariana Trench.</title>
        <authorList>
            <person name="Liang J."/>
            <person name="Zhang X.-H."/>
        </authorList>
    </citation>
    <scope>NUCLEOTIDE SEQUENCE</scope>
    <source>
        <strain evidence="1">LJC013</strain>
    </source>
</reference>
<name>A0ABY5IGD2_9VIBR</name>
<evidence type="ECO:0000313" key="1">
    <source>
        <dbReference type="EMBL" id="UTZ33184.1"/>
    </source>
</evidence>
<accession>A0ABY5IGD2</accession>
<evidence type="ECO:0000313" key="2">
    <source>
        <dbReference type="Proteomes" id="UP001059912"/>
    </source>
</evidence>